<feature type="region of interest" description="Disordered" evidence="1">
    <location>
        <begin position="48"/>
        <end position="68"/>
    </location>
</feature>
<dbReference type="RefSeq" id="WP_320384795.1">
    <property type="nucleotide sequence ID" value="NZ_JAROCA020000001.1"/>
</dbReference>
<evidence type="ECO:0000256" key="1">
    <source>
        <dbReference type="SAM" id="MobiDB-lite"/>
    </source>
</evidence>
<evidence type="ECO:0000313" key="3">
    <source>
        <dbReference type="Proteomes" id="UP001228376"/>
    </source>
</evidence>
<protein>
    <submittedName>
        <fullName evidence="2">Uncharacterized protein</fullName>
    </submittedName>
</protein>
<gene>
    <name evidence="2" type="ORF">P5G51_014005</name>
</gene>
<dbReference type="EMBL" id="JAROCA020000001">
    <property type="protein sequence ID" value="MDY0406352.1"/>
    <property type="molecule type" value="Genomic_DNA"/>
</dbReference>
<dbReference type="Proteomes" id="UP001228376">
    <property type="component" value="Unassembled WGS sequence"/>
</dbReference>
<name>A0ABU5CJ18_9BACI</name>
<organism evidence="2 3">
    <name type="scientific">Tigheibacillus jepli</name>
    <dbReference type="NCBI Taxonomy" id="3035914"/>
    <lineage>
        <taxon>Bacteria</taxon>
        <taxon>Bacillati</taxon>
        <taxon>Bacillota</taxon>
        <taxon>Bacilli</taxon>
        <taxon>Bacillales</taxon>
        <taxon>Bacillaceae</taxon>
        <taxon>Tigheibacillus</taxon>
    </lineage>
</organism>
<reference evidence="2 3" key="1">
    <citation type="submission" date="2023-10" db="EMBL/GenBank/DDBJ databases">
        <title>179-bfca-hs.</title>
        <authorList>
            <person name="Miliotis G."/>
            <person name="Sengupta P."/>
            <person name="Hameed A."/>
            <person name="Chuvochina M."/>
            <person name="Mcdonagh F."/>
            <person name="Simpson A.C."/>
            <person name="Singh N.K."/>
            <person name="Rekha P.D."/>
            <person name="Raman K."/>
            <person name="Hugenholtz P."/>
            <person name="Venkateswaran K."/>
        </authorList>
    </citation>
    <scope>NUCLEOTIDE SEQUENCE [LARGE SCALE GENOMIC DNA]</scope>
    <source>
        <strain evidence="2 3">179-BFC-A-HS</strain>
    </source>
</reference>
<evidence type="ECO:0000313" key="2">
    <source>
        <dbReference type="EMBL" id="MDY0406352.1"/>
    </source>
</evidence>
<keyword evidence="3" id="KW-1185">Reference proteome</keyword>
<proteinExistence type="predicted"/>
<comment type="caution">
    <text evidence="2">The sequence shown here is derived from an EMBL/GenBank/DDBJ whole genome shotgun (WGS) entry which is preliminary data.</text>
</comment>
<sequence>MDRFYTARRIRSSGYGLNDKMETGIARRSFIAGMNDKMGLEIAEKVAHRGYERQNRGGKREKSRSSRV</sequence>
<accession>A0ABU5CJ18</accession>